<gene>
    <name evidence="9" type="ORF">PV10_06705</name>
</gene>
<reference evidence="9 10" key="1">
    <citation type="submission" date="2015-01" db="EMBL/GenBank/DDBJ databases">
        <title>The Genome Sequence of Exophiala mesophila CBS40295.</title>
        <authorList>
            <consortium name="The Broad Institute Genomics Platform"/>
            <person name="Cuomo C."/>
            <person name="de Hoog S."/>
            <person name="Gorbushina A."/>
            <person name="Stielow B."/>
            <person name="Teixiera M."/>
            <person name="Abouelleil A."/>
            <person name="Chapman S.B."/>
            <person name="Priest M."/>
            <person name="Young S.K."/>
            <person name="Wortman J."/>
            <person name="Nusbaum C."/>
            <person name="Birren B."/>
        </authorList>
    </citation>
    <scope>NUCLEOTIDE SEQUENCE [LARGE SCALE GENOMIC DNA]</scope>
    <source>
        <strain evidence="9 10">CBS 40295</strain>
    </source>
</reference>
<evidence type="ECO:0000256" key="8">
    <source>
        <dbReference type="SAM" id="MobiDB-lite"/>
    </source>
</evidence>
<sequence length="495" mass="53350">MMQDPRHTPNPLRPYYIPPSIGTSDAAANATSASKASTGSSFSFPDLDYSDYISDASPSLKVSAKSILDQALWKYTSVVFAQPFEVAKLILQTRVAQEDDCDLAHRRQSSLKEEDIEAGYGYDDEYQHSSDDEPNYFTSSAPTGLPTSGRSPPRGRRGRPSQQFSDSGPQRPNKTRDGHLTLKNPHSLIDALSALSSDSGALAMWRATNSTFVYNILLRTLETFFRSFLGAVFGVAENDILLPLSSGSMPDTSILASTTPVATVLIATAATALSSLVLAPIDAVRTRLILTPASQEPRTLLGTLRTLPTAYLIPSHLIPITFFSSTIPTLISTSTPVVLKSYLGLDPAMNPASWSLATFASSALDLSIKFPLETILRRAQIATWTAPRQSLPTSSSKRKAIATIVPVPQSYRGILPTIWSIVKEEGYSESEKDKAAALMGKAPRRKRKGQGFEGLYRGWRVGLWGLVGVWGTSFVGGLQSGSEAASSAGIHGGKF</sequence>
<dbReference type="SUPFAM" id="SSF103506">
    <property type="entry name" value="Mitochondrial carrier"/>
    <property type="match status" value="1"/>
</dbReference>
<dbReference type="VEuPathDB" id="FungiDB:PV10_06705"/>
<evidence type="ECO:0000256" key="1">
    <source>
        <dbReference type="ARBA" id="ARBA00004141"/>
    </source>
</evidence>
<keyword evidence="5" id="KW-0999">Mitochondrion inner membrane</keyword>
<keyword evidence="4" id="KW-0677">Repeat</keyword>
<dbReference type="InterPro" id="IPR023395">
    <property type="entry name" value="MCP_dom_sf"/>
</dbReference>
<feature type="compositionally biased region" description="Polar residues" evidence="8">
    <location>
        <begin position="162"/>
        <end position="172"/>
    </location>
</feature>
<keyword evidence="7" id="KW-0472">Membrane</keyword>
<dbReference type="Pfam" id="PF00153">
    <property type="entry name" value="Mito_carr"/>
    <property type="match status" value="1"/>
</dbReference>
<dbReference type="GeneID" id="27324550"/>
<keyword evidence="3" id="KW-0812">Transmembrane</keyword>
<feature type="region of interest" description="Disordered" evidence="8">
    <location>
        <begin position="1"/>
        <end position="20"/>
    </location>
</feature>
<evidence type="ECO:0000256" key="6">
    <source>
        <dbReference type="ARBA" id="ARBA00022989"/>
    </source>
</evidence>
<dbReference type="InterPro" id="IPR018108">
    <property type="entry name" value="MCP_transmembrane"/>
</dbReference>
<keyword evidence="10" id="KW-1185">Reference proteome</keyword>
<dbReference type="Gene3D" id="1.50.40.10">
    <property type="entry name" value="Mitochondrial carrier domain"/>
    <property type="match status" value="1"/>
</dbReference>
<dbReference type="Proteomes" id="UP000054302">
    <property type="component" value="Unassembled WGS sequence"/>
</dbReference>
<dbReference type="EMBL" id="KN847523">
    <property type="protein sequence ID" value="KIV92248.1"/>
    <property type="molecule type" value="Genomic_DNA"/>
</dbReference>
<evidence type="ECO:0000313" key="10">
    <source>
        <dbReference type="Proteomes" id="UP000054302"/>
    </source>
</evidence>
<evidence type="ECO:0008006" key="11">
    <source>
        <dbReference type="Google" id="ProtNLM"/>
    </source>
</evidence>
<dbReference type="PANTHER" id="PTHR24089">
    <property type="entry name" value="SOLUTE CARRIER FAMILY 25"/>
    <property type="match status" value="1"/>
</dbReference>
<evidence type="ECO:0000256" key="4">
    <source>
        <dbReference type="ARBA" id="ARBA00022737"/>
    </source>
</evidence>
<proteinExistence type="predicted"/>
<feature type="compositionally biased region" description="Polar residues" evidence="8">
    <location>
        <begin position="136"/>
        <end position="146"/>
    </location>
</feature>
<name>A0A0D1ZZI1_EXOME</name>
<evidence type="ECO:0000256" key="3">
    <source>
        <dbReference type="ARBA" id="ARBA00022692"/>
    </source>
</evidence>
<accession>A0A0D1ZZI1</accession>
<organism evidence="9 10">
    <name type="scientific">Exophiala mesophila</name>
    <name type="common">Black yeast-like fungus</name>
    <dbReference type="NCBI Taxonomy" id="212818"/>
    <lineage>
        <taxon>Eukaryota</taxon>
        <taxon>Fungi</taxon>
        <taxon>Dikarya</taxon>
        <taxon>Ascomycota</taxon>
        <taxon>Pezizomycotina</taxon>
        <taxon>Eurotiomycetes</taxon>
        <taxon>Chaetothyriomycetidae</taxon>
        <taxon>Chaetothyriales</taxon>
        <taxon>Herpotrichiellaceae</taxon>
        <taxon>Exophiala</taxon>
    </lineage>
</organism>
<evidence type="ECO:0000256" key="5">
    <source>
        <dbReference type="ARBA" id="ARBA00022792"/>
    </source>
</evidence>
<dbReference type="AlphaFoldDB" id="A0A0D1ZZI1"/>
<evidence type="ECO:0000256" key="2">
    <source>
        <dbReference type="ARBA" id="ARBA00004325"/>
    </source>
</evidence>
<evidence type="ECO:0000313" key="9">
    <source>
        <dbReference type="EMBL" id="KIV92248.1"/>
    </source>
</evidence>
<dbReference type="HOGENOM" id="CLU_029376_1_0_1"/>
<dbReference type="OrthoDB" id="77989at2759"/>
<dbReference type="RefSeq" id="XP_016223822.1">
    <property type="nucleotide sequence ID" value="XM_016371529.1"/>
</dbReference>
<feature type="region of interest" description="Disordered" evidence="8">
    <location>
        <begin position="106"/>
        <end position="181"/>
    </location>
</feature>
<evidence type="ECO:0000256" key="7">
    <source>
        <dbReference type="ARBA" id="ARBA00023136"/>
    </source>
</evidence>
<keyword evidence="5" id="KW-0496">Mitochondrion</keyword>
<dbReference type="OMA" id="KTILQVY"/>
<keyword evidence="6" id="KW-1133">Transmembrane helix</keyword>
<dbReference type="STRING" id="212818.A0A0D1ZZI1"/>
<dbReference type="GO" id="GO:0031966">
    <property type="term" value="C:mitochondrial membrane"/>
    <property type="evidence" value="ECO:0007669"/>
    <property type="project" value="UniProtKB-SubCell"/>
</dbReference>
<protein>
    <recommendedName>
        <fullName evidence="11">Mitochondrial fusion and transport protein ugo1</fullName>
    </recommendedName>
</protein>
<comment type="subcellular location">
    <subcellularLocation>
        <location evidence="1">Membrane</location>
        <topology evidence="1">Multi-pass membrane protein</topology>
    </subcellularLocation>
    <subcellularLocation>
        <location evidence="2">Mitochondrion membrane</location>
    </subcellularLocation>
</comment>